<evidence type="ECO:0008006" key="3">
    <source>
        <dbReference type="Google" id="ProtNLM"/>
    </source>
</evidence>
<feature type="transmembrane region" description="Helical" evidence="1">
    <location>
        <begin position="101"/>
        <end position="124"/>
    </location>
</feature>
<sequence length="230" mass="24748">MVLGALMLPMVKGVFTAIAKTKQKTYKAMKGAFTAAKDASGAFGNIASALRFISPIIKVFNTLLKVIGASILKTIMPVLKPFLAALTSPVMLGIMEDIGKIIGMILIPVLMAFTWVLNFLAPIIKGVTGFFADIGGVLRLVGNAFIWFINIIIGGINALLKLITFGAFKGIPKIPKLQMGTDFVPRTGPYILHRGEEVIPKGRKSGNIIINIDLRNAVVDNVDRLSQKIA</sequence>
<keyword evidence="1" id="KW-0812">Transmembrane</keyword>
<dbReference type="AlphaFoldDB" id="A0A0F8X434"/>
<evidence type="ECO:0000256" key="1">
    <source>
        <dbReference type="SAM" id="Phobius"/>
    </source>
</evidence>
<comment type="caution">
    <text evidence="2">The sequence shown here is derived from an EMBL/GenBank/DDBJ whole genome shotgun (WGS) entry which is preliminary data.</text>
</comment>
<organism evidence="2">
    <name type="scientific">marine sediment metagenome</name>
    <dbReference type="NCBI Taxonomy" id="412755"/>
    <lineage>
        <taxon>unclassified sequences</taxon>
        <taxon>metagenomes</taxon>
        <taxon>ecological metagenomes</taxon>
    </lineage>
</organism>
<keyword evidence="1" id="KW-0472">Membrane</keyword>
<name>A0A0F8X434_9ZZZZ</name>
<protein>
    <recommendedName>
        <fullName evidence="3">Phage tail tape measure protein domain-containing protein</fullName>
    </recommendedName>
</protein>
<accession>A0A0F8X434</accession>
<feature type="transmembrane region" description="Helical" evidence="1">
    <location>
        <begin position="144"/>
        <end position="168"/>
    </location>
</feature>
<dbReference type="EMBL" id="LAZR01065385">
    <property type="protein sequence ID" value="KKK55655.1"/>
    <property type="molecule type" value="Genomic_DNA"/>
</dbReference>
<gene>
    <name evidence="2" type="ORF">LCGC14_3072350</name>
</gene>
<reference evidence="2" key="1">
    <citation type="journal article" date="2015" name="Nature">
        <title>Complex archaea that bridge the gap between prokaryotes and eukaryotes.</title>
        <authorList>
            <person name="Spang A."/>
            <person name="Saw J.H."/>
            <person name="Jorgensen S.L."/>
            <person name="Zaremba-Niedzwiedzka K."/>
            <person name="Martijn J."/>
            <person name="Lind A.E."/>
            <person name="van Eijk R."/>
            <person name="Schleper C."/>
            <person name="Guy L."/>
            <person name="Ettema T.J."/>
        </authorList>
    </citation>
    <scope>NUCLEOTIDE SEQUENCE</scope>
</reference>
<keyword evidence="1" id="KW-1133">Transmembrane helix</keyword>
<feature type="non-terminal residue" evidence="2">
    <location>
        <position position="230"/>
    </location>
</feature>
<evidence type="ECO:0000313" key="2">
    <source>
        <dbReference type="EMBL" id="KKK55655.1"/>
    </source>
</evidence>
<proteinExistence type="predicted"/>